<dbReference type="Proteomes" id="UP001500936">
    <property type="component" value="Unassembled WGS sequence"/>
</dbReference>
<feature type="DNA-binding region" description="OmpR/PhoB-type" evidence="7">
    <location>
        <begin position="129"/>
        <end position="227"/>
    </location>
</feature>
<sequence length="228" mass="26073">MTARLLYIEDDKRIVEATRKGLTKEGFEVEIAYDGVAGSRLASTYPYDLILLDINLPLMNGFEVCDAIRQRGIATPILMLTALGDIDDRVKGLNQGADGYLVKPFNFRELLARIHALLRRSKMAYEQNAELLREADLEMNLIAKTVSRNGQVIKLTAREYEMLEYMLRNKGRVLSKIDIAESIWDMNADTNPNVIEVFINYLRKKIDHDFEPKLIHTKRGLGYVLHAE</sequence>
<keyword evidence="11" id="KW-1185">Reference proteome</keyword>
<evidence type="ECO:0000256" key="4">
    <source>
        <dbReference type="ARBA" id="ARBA00023125"/>
    </source>
</evidence>
<keyword evidence="5" id="KW-0804">Transcription</keyword>
<dbReference type="SUPFAM" id="SSF52172">
    <property type="entry name" value="CheY-like"/>
    <property type="match status" value="1"/>
</dbReference>
<dbReference type="PANTHER" id="PTHR48111:SF22">
    <property type="entry name" value="REGULATOR OF RPOS"/>
    <property type="match status" value="1"/>
</dbReference>
<evidence type="ECO:0000256" key="6">
    <source>
        <dbReference type="PROSITE-ProRule" id="PRU00169"/>
    </source>
</evidence>
<evidence type="ECO:0000259" key="9">
    <source>
        <dbReference type="PROSITE" id="PS51755"/>
    </source>
</evidence>
<dbReference type="Gene3D" id="3.40.50.2300">
    <property type="match status" value="1"/>
</dbReference>
<name>A0ABP8JVJ2_9BACT</name>
<keyword evidence="3" id="KW-0805">Transcription regulation</keyword>
<proteinExistence type="predicted"/>
<dbReference type="InterPro" id="IPR001789">
    <property type="entry name" value="Sig_transdc_resp-reg_receiver"/>
</dbReference>
<dbReference type="RefSeq" id="WP_345263687.1">
    <property type="nucleotide sequence ID" value="NZ_BAABHB010000001.1"/>
</dbReference>
<dbReference type="Pfam" id="PF00072">
    <property type="entry name" value="Response_reg"/>
    <property type="match status" value="1"/>
</dbReference>
<dbReference type="InterPro" id="IPR011006">
    <property type="entry name" value="CheY-like_superfamily"/>
</dbReference>
<protein>
    <submittedName>
        <fullName evidence="10">Response regulator transcription factor</fullName>
    </submittedName>
</protein>
<dbReference type="SUPFAM" id="SSF46894">
    <property type="entry name" value="C-terminal effector domain of the bipartite response regulators"/>
    <property type="match status" value="1"/>
</dbReference>
<dbReference type="InterPro" id="IPR016032">
    <property type="entry name" value="Sig_transdc_resp-reg_C-effctor"/>
</dbReference>
<evidence type="ECO:0000256" key="2">
    <source>
        <dbReference type="ARBA" id="ARBA00023012"/>
    </source>
</evidence>
<feature type="modified residue" description="4-aspartylphosphate" evidence="6">
    <location>
        <position position="53"/>
    </location>
</feature>
<feature type="domain" description="OmpR/PhoB-type" evidence="9">
    <location>
        <begin position="129"/>
        <end position="227"/>
    </location>
</feature>
<dbReference type="PROSITE" id="PS50110">
    <property type="entry name" value="RESPONSE_REGULATORY"/>
    <property type="match status" value="1"/>
</dbReference>
<evidence type="ECO:0000313" key="10">
    <source>
        <dbReference type="EMBL" id="GAA4396810.1"/>
    </source>
</evidence>
<dbReference type="Pfam" id="PF00486">
    <property type="entry name" value="Trans_reg_C"/>
    <property type="match status" value="1"/>
</dbReference>
<evidence type="ECO:0000256" key="1">
    <source>
        <dbReference type="ARBA" id="ARBA00022553"/>
    </source>
</evidence>
<dbReference type="Gene3D" id="1.10.10.10">
    <property type="entry name" value="Winged helix-like DNA-binding domain superfamily/Winged helix DNA-binding domain"/>
    <property type="match status" value="1"/>
</dbReference>
<dbReference type="PANTHER" id="PTHR48111">
    <property type="entry name" value="REGULATOR OF RPOS"/>
    <property type="match status" value="1"/>
</dbReference>
<dbReference type="SMART" id="SM00448">
    <property type="entry name" value="REC"/>
    <property type="match status" value="1"/>
</dbReference>
<evidence type="ECO:0000256" key="7">
    <source>
        <dbReference type="PROSITE-ProRule" id="PRU01091"/>
    </source>
</evidence>
<evidence type="ECO:0000259" key="8">
    <source>
        <dbReference type="PROSITE" id="PS50110"/>
    </source>
</evidence>
<comment type="caution">
    <text evidence="10">The sequence shown here is derived from an EMBL/GenBank/DDBJ whole genome shotgun (WGS) entry which is preliminary data.</text>
</comment>
<accession>A0ABP8JVJ2</accession>
<dbReference type="InterPro" id="IPR001867">
    <property type="entry name" value="OmpR/PhoB-type_DNA-bd"/>
</dbReference>
<dbReference type="SMART" id="SM00862">
    <property type="entry name" value="Trans_reg_C"/>
    <property type="match status" value="1"/>
</dbReference>
<keyword evidence="1 6" id="KW-0597">Phosphoprotein</keyword>
<evidence type="ECO:0000256" key="5">
    <source>
        <dbReference type="ARBA" id="ARBA00023163"/>
    </source>
</evidence>
<dbReference type="CDD" id="cd00383">
    <property type="entry name" value="trans_reg_C"/>
    <property type="match status" value="1"/>
</dbReference>
<keyword evidence="2" id="KW-0902">Two-component regulatory system</keyword>
<feature type="domain" description="Response regulatory" evidence="8">
    <location>
        <begin position="4"/>
        <end position="118"/>
    </location>
</feature>
<dbReference type="InterPro" id="IPR036388">
    <property type="entry name" value="WH-like_DNA-bd_sf"/>
</dbReference>
<dbReference type="InterPro" id="IPR039420">
    <property type="entry name" value="WalR-like"/>
</dbReference>
<gene>
    <name evidence="10" type="ORF">GCM10023187_05370</name>
</gene>
<organism evidence="10 11">
    <name type="scientific">Nibrella viscosa</name>
    <dbReference type="NCBI Taxonomy" id="1084524"/>
    <lineage>
        <taxon>Bacteria</taxon>
        <taxon>Pseudomonadati</taxon>
        <taxon>Bacteroidota</taxon>
        <taxon>Cytophagia</taxon>
        <taxon>Cytophagales</taxon>
        <taxon>Spirosomataceae</taxon>
        <taxon>Nibrella</taxon>
    </lineage>
</organism>
<evidence type="ECO:0000313" key="11">
    <source>
        <dbReference type="Proteomes" id="UP001500936"/>
    </source>
</evidence>
<evidence type="ECO:0000256" key="3">
    <source>
        <dbReference type="ARBA" id="ARBA00023015"/>
    </source>
</evidence>
<dbReference type="EMBL" id="BAABHB010000001">
    <property type="protein sequence ID" value="GAA4396810.1"/>
    <property type="molecule type" value="Genomic_DNA"/>
</dbReference>
<dbReference type="PROSITE" id="PS51755">
    <property type="entry name" value="OMPR_PHOB"/>
    <property type="match status" value="1"/>
</dbReference>
<dbReference type="Gene3D" id="6.10.250.690">
    <property type="match status" value="1"/>
</dbReference>
<keyword evidence="4 7" id="KW-0238">DNA-binding</keyword>
<reference evidence="11" key="1">
    <citation type="journal article" date="2019" name="Int. J. Syst. Evol. Microbiol.">
        <title>The Global Catalogue of Microorganisms (GCM) 10K type strain sequencing project: providing services to taxonomists for standard genome sequencing and annotation.</title>
        <authorList>
            <consortium name="The Broad Institute Genomics Platform"/>
            <consortium name="The Broad Institute Genome Sequencing Center for Infectious Disease"/>
            <person name="Wu L."/>
            <person name="Ma J."/>
        </authorList>
    </citation>
    <scope>NUCLEOTIDE SEQUENCE [LARGE SCALE GENOMIC DNA]</scope>
    <source>
        <strain evidence="11">JCM 17925</strain>
    </source>
</reference>